<feature type="compositionally biased region" description="Polar residues" evidence="1">
    <location>
        <begin position="26"/>
        <end position="37"/>
    </location>
</feature>
<organism evidence="2 3">
    <name type="scientific">Blastomyces gilchristii (strain SLH14081)</name>
    <name type="common">Blastomyces dermatitidis</name>
    <dbReference type="NCBI Taxonomy" id="559298"/>
    <lineage>
        <taxon>Eukaryota</taxon>
        <taxon>Fungi</taxon>
        <taxon>Dikarya</taxon>
        <taxon>Ascomycota</taxon>
        <taxon>Pezizomycotina</taxon>
        <taxon>Eurotiomycetes</taxon>
        <taxon>Eurotiomycetidae</taxon>
        <taxon>Onygenales</taxon>
        <taxon>Ajellomycetaceae</taxon>
        <taxon>Blastomyces</taxon>
    </lineage>
</organism>
<evidence type="ECO:0000313" key="3">
    <source>
        <dbReference type="Proteomes" id="UP000002038"/>
    </source>
</evidence>
<dbReference type="EMBL" id="GG657449">
    <property type="protein sequence ID" value="OAT04348.1"/>
    <property type="molecule type" value="Genomic_DNA"/>
</dbReference>
<dbReference type="KEGG" id="bgh:BDBG_00919"/>
<dbReference type="RefSeq" id="XP_031576129.1">
    <property type="nucleotide sequence ID" value="XM_031720111.1"/>
</dbReference>
<evidence type="ECO:0000313" key="2">
    <source>
        <dbReference type="EMBL" id="OAT04348.1"/>
    </source>
</evidence>
<dbReference type="GeneID" id="42527985"/>
<proteinExistence type="predicted"/>
<protein>
    <submittedName>
        <fullName evidence="2">Uncharacterized protein</fullName>
    </submittedName>
</protein>
<keyword evidence="3" id="KW-1185">Reference proteome</keyword>
<dbReference type="VEuPathDB" id="FungiDB:BDBG_00919"/>
<feature type="region of interest" description="Disordered" evidence="1">
    <location>
        <begin position="25"/>
        <end position="65"/>
    </location>
</feature>
<dbReference type="Proteomes" id="UP000002038">
    <property type="component" value="Unassembled WGS sequence"/>
</dbReference>
<reference evidence="3" key="1">
    <citation type="journal article" date="2015" name="PLoS Genet.">
        <title>The dynamic genome and transcriptome of the human fungal pathogen Blastomyces and close relative Emmonsia.</title>
        <authorList>
            <person name="Munoz J.F."/>
            <person name="Gauthier G.M."/>
            <person name="Desjardins C.A."/>
            <person name="Gallo J.E."/>
            <person name="Holder J."/>
            <person name="Sullivan T.D."/>
            <person name="Marty A.J."/>
            <person name="Carmen J.C."/>
            <person name="Chen Z."/>
            <person name="Ding L."/>
            <person name="Gujja S."/>
            <person name="Magrini V."/>
            <person name="Misas E."/>
            <person name="Mitreva M."/>
            <person name="Priest M."/>
            <person name="Saif S."/>
            <person name="Whiston E.A."/>
            <person name="Young S."/>
            <person name="Zeng Q."/>
            <person name="Goldman W.E."/>
            <person name="Mardis E.R."/>
            <person name="Taylor J.W."/>
            <person name="McEwen J.G."/>
            <person name="Clay O.K."/>
            <person name="Klein B.S."/>
            <person name="Cuomo C.A."/>
        </authorList>
    </citation>
    <scope>NUCLEOTIDE SEQUENCE [LARGE SCALE GENOMIC DNA]</scope>
    <source>
        <strain evidence="3">SLH14081</strain>
    </source>
</reference>
<sequence>MISPVCSRPIFFTLYTRPLCTAMEQDGQTNRSGSRQPLHSAGPDESAGEQASREPTQVSDTGRAYSQVAAEKHAVMIAEVWQNAVQFAVPCLSSTSEHHSTGDQSGLWPQLRPSACSLIPY</sequence>
<gene>
    <name evidence="2" type="ORF">BDBG_00919</name>
</gene>
<name>A0A179UAK9_BLAGS</name>
<evidence type="ECO:0000256" key="1">
    <source>
        <dbReference type="SAM" id="MobiDB-lite"/>
    </source>
</evidence>
<dbReference type="AlphaFoldDB" id="A0A179UAK9"/>
<accession>A0A179UAK9</accession>